<name>A0A8E2EJV9_9PEZI</name>
<keyword evidence="2" id="KW-1185">Reference proteome</keyword>
<dbReference type="Proteomes" id="UP000250266">
    <property type="component" value="Unassembled WGS sequence"/>
</dbReference>
<dbReference type="PANTHER" id="PTHR42052:SF1">
    <property type="entry name" value="ABM DOMAIN-CONTAINING PROTEIN"/>
    <property type="match status" value="1"/>
</dbReference>
<gene>
    <name evidence="1" type="ORF">K432DRAFT_377711</name>
</gene>
<dbReference type="EMBL" id="KV744820">
    <property type="protein sequence ID" value="OCK85357.1"/>
    <property type="molecule type" value="Genomic_DNA"/>
</dbReference>
<protein>
    <recommendedName>
        <fullName evidence="3">ABM domain-containing protein</fullName>
    </recommendedName>
</protein>
<dbReference type="Gene3D" id="3.30.70.100">
    <property type="match status" value="1"/>
</dbReference>
<reference evidence="1 2" key="1">
    <citation type="journal article" date="2016" name="Nat. Commun.">
        <title>Ectomycorrhizal ecology is imprinted in the genome of the dominant symbiotic fungus Cenococcum geophilum.</title>
        <authorList>
            <consortium name="DOE Joint Genome Institute"/>
            <person name="Peter M."/>
            <person name="Kohler A."/>
            <person name="Ohm R.A."/>
            <person name="Kuo A."/>
            <person name="Krutzmann J."/>
            <person name="Morin E."/>
            <person name="Arend M."/>
            <person name="Barry K.W."/>
            <person name="Binder M."/>
            <person name="Choi C."/>
            <person name="Clum A."/>
            <person name="Copeland A."/>
            <person name="Grisel N."/>
            <person name="Haridas S."/>
            <person name="Kipfer T."/>
            <person name="LaButti K."/>
            <person name="Lindquist E."/>
            <person name="Lipzen A."/>
            <person name="Maire R."/>
            <person name="Meier B."/>
            <person name="Mihaltcheva S."/>
            <person name="Molinier V."/>
            <person name="Murat C."/>
            <person name="Poggeler S."/>
            <person name="Quandt C.A."/>
            <person name="Sperisen C."/>
            <person name="Tritt A."/>
            <person name="Tisserant E."/>
            <person name="Crous P.W."/>
            <person name="Henrissat B."/>
            <person name="Nehls U."/>
            <person name="Egli S."/>
            <person name="Spatafora J.W."/>
            <person name="Grigoriev I.V."/>
            <person name="Martin F.M."/>
        </authorList>
    </citation>
    <scope>NUCLEOTIDE SEQUENCE [LARGE SCALE GENOMIC DNA]</scope>
    <source>
        <strain evidence="1 2">CBS 459.81</strain>
    </source>
</reference>
<organism evidence="1 2">
    <name type="scientific">Lepidopterella palustris CBS 459.81</name>
    <dbReference type="NCBI Taxonomy" id="1314670"/>
    <lineage>
        <taxon>Eukaryota</taxon>
        <taxon>Fungi</taxon>
        <taxon>Dikarya</taxon>
        <taxon>Ascomycota</taxon>
        <taxon>Pezizomycotina</taxon>
        <taxon>Dothideomycetes</taxon>
        <taxon>Pleosporomycetidae</taxon>
        <taxon>Mytilinidiales</taxon>
        <taxon>Argynnaceae</taxon>
        <taxon>Lepidopterella</taxon>
    </lineage>
</organism>
<dbReference type="AlphaFoldDB" id="A0A8E2EJV9"/>
<accession>A0A8E2EJV9</accession>
<evidence type="ECO:0000313" key="1">
    <source>
        <dbReference type="EMBL" id="OCK85357.1"/>
    </source>
</evidence>
<sequence>MPVLEVCQLRLKDNISATDEVLLKNLSAVRSIIKTNSQFYHCLEDPTRIYILGIWPTLEAHQAFLASAEKEDILGIQDDQLEFQWMIHMGLDSMASLPLDAPVMAIARLFIKDGGHADAYARLVANHRSLIVDATKPYKVVDGWRCDLEPGKHEALMFTGWESVEAHKAFTAKAREENEEYATVRDHYEGMEVRHARNMER</sequence>
<evidence type="ECO:0000313" key="2">
    <source>
        <dbReference type="Proteomes" id="UP000250266"/>
    </source>
</evidence>
<evidence type="ECO:0008006" key="3">
    <source>
        <dbReference type="Google" id="ProtNLM"/>
    </source>
</evidence>
<dbReference type="PANTHER" id="PTHR42052">
    <property type="entry name" value="ABM DOMAIN-CONTAINING PROTEIN"/>
    <property type="match status" value="1"/>
</dbReference>
<proteinExistence type="predicted"/>
<dbReference type="OrthoDB" id="3542212at2759"/>